<dbReference type="OrthoDB" id="407298at2759"/>
<evidence type="ECO:0000313" key="2">
    <source>
        <dbReference type="EMBL" id="OJA16470.1"/>
    </source>
</evidence>
<name>A0A1J8Q4D8_9AGAM</name>
<accession>A0A1J8Q4D8</accession>
<sequence length="184" mass="20294">MSGQIFPGCSASCIAYITTSTADPSVDYWRTYVQSPTDGLIHELALNDVNSLNYIERTFNIGPLPRFNTPIAAVNWNGIEEASTPMMCTTDVALTTLQIRVYYITQDNKVQELCWTNHVWVVGATLGDAICGSIGLCAQQRAPGGVLQELRIGYQSPADPSTITESYYIPPQSRWGVRTYPSMM</sequence>
<evidence type="ECO:0000313" key="3">
    <source>
        <dbReference type="Proteomes" id="UP000183567"/>
    </source>
</evidence>
<protein>
    <submittedName>
        <fullName evidence="2">Uncharacterized protein</fullName>
    </submittedName>
</protein>
<evidence type="ECO:0000256" key="1">
    <source>
        <dbReference type="ARBA" id="ARBA00009042"/>
    </source>
</evidence>
<keyword evidence="3" id="KW-1185">Reference proteome</keyword>
<dbReference type="Gene3D" id="2.120.10.70">
    <property type="entry name" value="Fucose-specific lectin"/>
    <property type="match status" value="1"/>
</dbReference>
<reference evidence="2 3" key="1">
    <citation type="submission" date="2016-03" db="EMBL/GenBank/DDBJ databases">
        <title>Comparative genomics of the ectomycorrhizal sister species Rhizopogon vinicolor and Rhizopogon vesiculosus (Basidiomycota: Boletales) reveals a divergence of the mating type B locus.</title>
        <authorList>
            <person name="Mujic A.B."/>
            <person name="Kuo A."/>
            <person name="Tritt A."/>
            <person name="Lipzen A."/>
            <person name="Chen C."/>
            <person name="Johnson J."/>
            <person name="Sharma A."/>
            <person name="Barry K."/>
            <person name="Grigoriev I.V."/>
            <person name="Spatafora J.W."/>
        </authorList>
    </citation>
    <scope>NUCLEOTIDE SEQUENCE [LARGE SCALE GENOMIC DNA]</scope>
    <source>
        <strain evidence="2 3">AM-OR11-056</strain>
    </source>
</reference>
<comment type="caution">
    <text evidence="2">The sequence shown here is derived from an EMBL/GenBank/DDBJ whole genome shotgun (WGS) entry which is preliminary data.</text>
</comment>
<comment type="similarity">
    <text evidence="1">Belongs to the fungal fucose-specific lectin family.</text>
</comment>
<dbReference type="Proteomes" id="UP000183567">
    <property type="component" value="Unassembled WGS sequence"/>
</dbReference>
<dbReference type="InterPro" id="IPR012475">
    <property type="entry name" value="Fungal_lectin"/>
</dbReference>
<proteinExistence type="inferred from homology"/>
<dbReference type="Pfam" id="PF07938">
    <property type="entry name" value="Fungal_lectin"/>
    <property type="match status" value="1"/>
</dbReference>
<organism evidence="2 3">
    <name type="scientific">Rhizopogon vesiculosus</name>
    <dbReference type="NCBI Taxonomy" id="180088"/>
    <lineage>
        <taxon>Eukaryota</taxon>
        <taxon>Fungi</taxon>
        <taxon>Dikarya</taxon>
        <taxon>Basidiomycota</taxon>
        <taxon>Agaricomycotina</taxon>
        <taxon>Agaricomycetes</taxon>
        <taxon>Agaricomycetidae</taxon>
        <taxon>Boletales</taxon>
        <taxon>Suillineae</taxon>
        <taxon>Rhizopogonaceae</taxon>
        <taxon>Rhizopogon</taxon>
    </lineage>
</organism>
<gene>
    <name evidence="2" type="ORF">AZE42_06880</name>
</gene>
<dbReference type="AlphaFoldDB" id="A0A1J8Q4D8"/>
<dbReference type="EMBL" id="LVVM01002566">
    <property type="protein sequence ID" value="OJA16470.1"/>
    <property type="molecule type" value="Genomic_DNA"/>
</dbReference>